<dbReference type="SMR" id="A0A096PBM2"/>
<dbReference type="InterPro" id="IPR001333">
    <property type="entry name" value="Peptidase_M32_Taq"/>
</dbReference>
<dbReference type="EMBL" id="CAID01000014">
    <property type="protein sequence ID" value="CEG02079.1"/>
    <property type="molecule type" value="Genomic_DNA"/>
</dbReference>
<dbReference type="Proteomes" id="UP000009170">
    <property type="component" value="Unassembled WGS sequence"/>
</dbReference>
<organism evidence="1 2">
    <name type="scientific">Ostreococcus tauri</name>
    <name type="common">Marine green alga</name>
    <dbReference type="NCBI Taxonomy" id="70448"/>
    <lineage>
        <taxon>Eukaryota</taxon>
        <taxon>Viridiplantae</taxon>
        <taxon>Chlorophyta</taxon>
        <taxon>Mamiellophyceae</taxon>
        <taxon>Mamiellales</taxon>
        <taxon>Bathycoccaceae</taxon>
        <taxon>Ostreococcus</taxon>
    </lineage>
</organism>
<dbReference type="PRINTS" id="PR00998">
    <property type="entry name" value="CRBOXYPTASET"/>
</dbReference>
<dbReference type="InParanoid" id="A0A096PBM2"/>
<dbReference type="RefSeq" id="XP_003082979.2">
    <property type="nucleotide sequence ID" value="XM_003082931.2"/>
</dbReference>
<dbReference type="Pfam" id="PF02074">
    <property type="entry name" value="Peptidase_M32"/>
    <property type="match status" value="1"/>
</dbReference>
<keyword evidence="2" id="KW-1185">Reference proteome</keyword>
<dbReference type="AlphaFoldDB" id="A0A096PBM2"/>
<accession>A0A096PBM2</accession>
<name>A0A096PBM2_OSTTA</name>
<dbReference type="Gene3D" id="1.10.1370.30">
    <property type="match status" value="1"/>
</dbReference>
<keyword evidence="1" id="KW-0645">Protease</keyword>
<proteinExistence type="predicted"/>
<dbReference type="OrthoDB" id="10249837at2759"/>
<keyword evidence="1" id="KW-0121">Carboxypeptidase</keyword>
<evidence type="ECO:0000313" key="1">
    <source>
        <dbReference type="EMBL" id="CEG02079.1"/>
    </source>
</evidence>
<reference evidence="2" key="1">
    <citation type="journal article" date="2006" name="Proc. Natl. Acad. Sci. U.S.A.">
        <title>Genome analysis of the smallest free-living eukaryote Ostreococcus tauri unveils many unique features.</title>
        <authorList>
            <person name="Derelle E."/>
            <person name="Ferraz C."/>
            <person name="Rombauts S."/>
            <person name="Rouze P."/>
            <person name="Worden A.Z."/>
            <person name="Robbens S."/>
            <person name="Partensky F."/>
            <person name="Degroeve S."/>
            <person name="Echeynie S."/>
            <person name="Cooke R."/>
            <person name="Saeys Y."/>
            <person name="Wuyts J."/>
            <person name="Jabbari K."/>
            <person name="Bowler C."/>
            <person name="Panaud O."/>
            <person name="Piegu B."/>
            <person name="Ball S.G."/>
            <person name="Ral J.-P."/>
            <person name="Bouget F.-Y."/>
            <person name="Piganeau G."/>
            <person name="De Baets B."/>
            <person name="Picard A."/>
            <person name="Delseny M."/>
            <person name="Demaille J."/>
            <person name="Van de Peer Y."/>
            <person name="Moreau H."/>
        </authorList>
    </citation>
    <scope>NUCLEOTIDE SEQUENCE [LARGE SCALE GENOMIC DNA]</scope>
    <source>
        <strain evidence="2">OTTH 0595 / CCAP 157/2 / RCC745</strain>
    </source>
</reference>
<dbReference type="GO" id="GO:0006508">
    <property type="term" value="P:proteolysis"/>
    <property type="evidence" value="ECO:0007669"/>
    <property type="project" value="InterPro"/>
</dbReference>
<protein>
    <submittedName>
        <fullName evidence="1">Peptidase M32, carboxypeptidase Taq metallopeptidase</fullName>
    </submittedName>
</protein>
<evidence type="ECO:0000313" key="2">
    <source>
        <dbReference type="Proteomes" id="UP000009170"/>
    </source>
</evidence>
<dbReference type="SUPFAM" id="SSF55486">
    <property type="entry name" value="Metalloproteases ('zincins'), catalytic domain"/>
    <property type="match status" value="1"/>
</dbReference>
<dbReference type="KEGG" id="ota:OT_ostta14g01580"/>
<dbReference type="GO" id="GO:0004181">
    <property type="term" value="F:metallocarboxypeptidase activity"/>
    <property type="evidence" value="ECO:0007669"/>
    <property type="project" value="InterPro"/>
</dbReference>
<dbReference type="PANTHER" id="PTHR34217">
    <property type="entry name" value="METAL-DEPENDENT CARBOXYPEPTIDASE"/>
    <property type="match status" value="1"/>
</dbReference>
<reference evidence="1 2" key="2">
    <citation type="journal article" date="2014" name="BMC Genomics">
        <title>An improved genome of the model marine alga Ostreococcus tauri unfolds by assessing Illumina de novo assemblies.</title>
        <authorList>
            <person name="Blanc-Mathieu R."/>
            <person name="Verhelst B."/>
            <person name="Derelle E."/>
            <person name="Rombauts S."/>
            <person name="Bouget F.Y."/>
            <person name="Carre I."/>
            <person name="Chateau A."/>
            <person name="Eyre-Walker A."/>
            <person name="Grimsley N."/>
            <person name="Moreau H."/>
            <person name="Piegu B."/>
            <person name="Rivals E."/>
            <person name="Schackwitz W."/>
            <person name="Van de Peer Y."/>
            <person name="Piganeau G."/>
        </authorList>
    </citation>
    <scope>NUCLEOTIDE SEQUENCE [LARGE SCALE GENOMIC DNA]</scope>
    <source>
        <strain evidence="2">OTTH 0595 / CCAP 157/2 / RCC745</strain>
    </source>
</reference>
<dbReference type="GeneID" id="9837900"/>
<dbReference type="PANTHER" id="PTHR34217:SF1">
    <property type="entry name" value="CARBOXYPEPTIDASE 1"/>
    <property type="match status" value="1"/>
</dbReference>
<sequence>MTWMDPRLLFTYDVTFMLASSTRPTARALGRTSRFTRRRAHARGVTMNATPAYDALKSKLSEISDLRSISGLAGWDELVMLPSGEGASKARGRAMATLAGVIHERATSKEIGELLEKSATETLQPKDRANRKRAEEEYTKATAVSAELEKRRAELGSRGYQTWVKARESGSYAAFSPVLTEWVALTRERCALVAPEKKVYDAALDDYERGMSSERLREIFAVVRAGVVPLIQKVYAKDGPTALAGRSNPLHGEFDVEKQAALAKAVAVKIGFDLTKGRLDVSVHPFTGGCGPDDVRMTTRYKKDDIMEGLTGCIHEAGHSAYEMGRSREYAGQPVSDAHSMGAHESQSLLWERMVGLGEPFMTFLLGELRETFPGRFDDVTPELLYAGFNVVKKNSVIRVESDEVTYPMHVILRTELEMDLLEGTITVDDLPKLWNSKMKEYLNVDVESDKQGVLQDVHWSSGAIGYFPTYIIGQILACQVFNAAKRQIEGLDEQIKQGEFAPLLSWLRTNMHERGSECDTVDELMIKVTGKPLDANEFVEYLNDKYTKLYDL</sequence>
<dbReference type="CDD" id="cd06460">
    <property type="entry name" value="M32_Taq"/>
    <property type="match status" value="1"/>
</dbReference>
<comment type="caution">
    <text evidence="1">The sequence shown here is derived from an EMBL/GenBank/DDBJ whole genome shotgun (WGS) entry which is preliminary data.</text>
</comment>
<gene>
    <name evidence="1" type="ORF">OT_ostta14g01580</name>
</gene>
<dbReference type="PROSITE" id="PS52034">
    <property type="entry name" value="PEPTIDASE_M32"/>
    <property type="match status" value="1"/>
</dbReference>
<keyword evidence="1" id="KW-0378">Hydrolase</keyword>